<dbReference type="Proteomes" id="UP001147760">
    <property type="component" value="Unassembled WGS sequence"/>
</dbReference>
<dbReference type="FunFam" id="3.20.20.140:FF:000017">
    <property type="entry name" value="Adenosine deaminase 2"/>
    <property type="match status" value="1"/>
</dbReference>
<dbReference type="GO" id="GO:0004000">
    <property type="term" value="F:adenosine deaminase activity"/>
    <property type="evidence" value="ECO:0007669"/>
    <property type="project" value="TreeGrafter"/>
</dbReference>
<feature type="domain" description="Adenosine deaminase" evidence="11">
    <location>
        <begin position="227"/>
        <end position="531"/>
    </location>
</feature>
<dbReference type="PANTHER" id="PTHR11409">
    <property type="entry name" value="ADENOSINE DEAMINASE"/>
    <property type="match status" value="1"/>
</dbReference>
<evidence type="ECO:0000256" key="4">
    <source>
        <dbReference type="ARBA" id="ARBA00012784"/>
    </source>
</evidence>
<protein>
    <recommendedName>
        <fullName evidence="4">adenosine deaminase</fullName>
        <ecNumber evidence="4">3.5.4.4</ecNumber>
    </recommendedName>
</protein>
<accession>A0A9W9WIH8</accession>
<dbReference type="Pfam" id="PF00962">
    <property type="entry name" value="A_deaminase"/>
    <property type="match status" value="1"/>
</dbReference>
<comment type="caution">
    <text evidence="12">The sequence shown here is derived from an EMBL/GenBank/DDBJ whole genome shotgun (WGS) entry which is preliminary data.</text>
</comment>
<dbReference type="GO" id="GO:0006154">
    <property type="term" value="P:adenosine catabolic process"/>
    <property type="evidence" value="ECO:0007669"/>
    <property type="project" value="TreeGrafter"/>
</dbReference>
<dbReference type="GO" id="GO:0005576">
    <property type="term" value="C:extracellular region"/>
    <property type="evidence" value="ECO:0007669"/>
    <property type="project" value="UniProtKB-SubCell"/>
</dbReference>
<evidence type="ECO:0000256" key="7">
    <source>
        <dbReference type="ARBA" id="ARBA00022729"/>
    </source>
</evidence>
<evidence type="ECO:0000256" key="9">
    <source>
        <dbReference type="ARBA" id="ARBA00047764"/>
    </source>
</evidence>
<evidence type="ECO:0000313" key="12">
    <source>
        <dbReference type="EMBL" id="KAJ5465570.1"/>
    </source>
</evidence>
<evidence type="ECO:0000259" key="11">
    <source>
        <dbReference type="Pfam" id="PF00962"/>
    </source>
</evidence>
<dbReference type="SUPFAM" id="SSF51556">
    <property type="entry name" value="Metallo-dependent hydrolases"/>
    <property type="match status" value="1"/>
</dbReference>
<dbReference type="InterPro" id="IPR006330">
    <property type="entry name" value="Ado/ade_deaminase"/>
</dbReference>
<keyword evidence="6" id="KW-0479">Metal-binding</keyword>
<dbReference type="AlphaFoldDB" id="A0A9W9WIH8"/>
<sequence length="575" mass="64314">MHLLSILGIATLSLSGFSTALATEGEPNVNGTLVQQHLRDREKLIALEKTHRQELTSRADHIFRQSLSATAKRADEIVQAIRQHEIDNYWRVAGTDGQKERFAGEAFPLPDLVKQMPKGALLHAHLSAMLPYDKIVKIIIQTEGMEISASQALDTKAAKQNATFTFAHNNGTVSTTQTRIDASDYTPNTAIPVKTAVANFEGGEAAFIEFIKSKITIPEGESIRHELGVDEIWRRFQACFGPTGSMMQYEPVVRKFYQTLFQDLASDGINWVEIRSGGSYGQLVHNGDEDIDPNLDAWWHVMVEEIETFKTTELGKSKNFLGARVIWSDTRIKNRASITKSMANQSHYHRSACSPGYDLVAQEDLGRPLSDLAPELVWFRQQSEALNLTIPYFFHAGETLGDGNSTDLNLFDAILFNTRRIGHGFSLYKHPNLIRQVIEQNVMVEVCPISNEVLRLNSDILHHPLPAMIAHGIPTSISNDDPAILGQDVAGLSYDFYEAIQAFDNIGLAGLGALAQNSLRWANFEDQSGEDWIQDIDRGEHGTGTKAKHIQGWNREWEKFCKWIVDEYGPRYPAV</sequence>
<evidence type="ECO:0000256" key="2">
    <source>
        <dbReference type="ARBA" id="ARBA00004613"/>
    </source>
</evidence>
<keyword evidence="7 10" id="KW-0732">Signal</keyword>
<dbReference type="GO" id="GO:0046872">
    <property type="term" value="F:metal ion binding"/>
    <property type="evidence" value="ECO:0007669"/>
    <property type="project" value="UniProtKB-KW"/>
</dbReference>
<dbReference type="EC" id="3.5.4.4" evidence="4"/>
<dbReference type="Gene3D" id="3.20.20.140">
    <property type="entry name" value="Metal-dependent hydrolases"/>
    <property type="match status" value="1"/>
</dbReference>
<gene>
    <name evidence="12" type="ORF">N7530_009357</name>
</gene>
<comment type="subcellular location">
    <subcellularLocation>
        <location evidence="2">Secreted</location>
    </subcellularLocation>
</comment>
<feature type="chain" id="PRO_5040718892" description="adenosine deaminase" evidence="10">
    <location>
        <begin position="23"/>
        <end position="575"/>
    </location>
</feature>
<comment type="similarity">
    <text evidence="3">Belongs to the metallo-dependent hydrolases superfamily. Adenosine and AMP deaminases family. ADGF subfamily.</text>
</comment>
<evidence type="ECO:0000256" key="10">
    <source>
        <dbReference type="SAM" id="SignalP"/>
    </source>
</evidence>
<reference evidence="12" key="2">
    <citation type="journal article" date="2023" name="IMA Fungus">
        <title>Comparative genomic study of the Penicillium genus elucidates a diverse pangenome and 15 lateral gene transfer events.</title>
        <authorList>
            <person name="Petersen C."/>
            <person name="Sorensen T."/>
            <person name="Nielsen M.R."/>
            <person name="Sondergaard T.E."/>
            <person name="Sorensen J.L."/>
            <person name="Fitzpatrick D.A."/>
            <person name="Frisvad J.C."/>
            <person name="Nielsen K.L."/>
        </authorList>
    </citation>
    <scope>NUCLEOTIDE SEQUENCE</scope>
    <source>
        <strain evidence="12">IBT 17660</strain>
    </source>
</reference>
<keyword evidence="8" id="KW-0378">Hydrolase</keyword>
<dbReference type="InterPro" id="IPR001365">
    <property type="entry name" value="A_deaminase_dom"/>
</dbReference>
<evidence type="ECO:0000256" key="5">
    <source>
        <dbReference type="ARBA" id="ARBA00022525"/>
    </source>
</evidence>
<dbReference type="InterPro" id="IPR032466">
    <property type="entry name" value="Metal_Hydrolase"/>
</dbReference>
<keyword evidence="13" id="KW-1185">Reference proteome</keyword>
<evidence type="ECO:0000313" key="13">
    <source>
        <dbReference type="Proteomes" id="UP001147760"/>
    </source>
</evidence>
<comment type="catalytic activity">
    <reaction evidence="9">
        <text>adenosine + H2O + H(+) = inosine + NH4(+)</text>
        <dbReference type="Rhea" id="RHEA:24408"/>
        <dbReference type="ChEBI" id="CHEBI:15377"/>
        <dbReference type="ChEBI" id="CHEBI:15378"/>
        <dbReference type="ChEBI" id="CHEBI:16335"/>
        <dbReference type="ChEBI" id="CHEBI:17596"/>
        <dbReference type="ChEBI" id="CHEBI:28938"/>
        <dbReference type="EC" id="3.5.4.4"/>
    </reaction>
</comment>
<reference evidence="12" key="1">
    <citation type="submission" date="2022-12" db="EMBL/GenBank/DDBJ databases">
        <authorList>
            <person name="Petersen C."/>
        </authorList>
    </citation>
    <scope>NUCLEOTIDE SEQUENCE</scope>
    <source>
        <strain evidence="12">IBT 17660</strain>
    </source>
</reference>
<feature type="signal peptide" evidence="10">
    <location>
        <begin position="1"/>
        <end position="22"/>
    </location>
</feature>
<dbReference type="PANTHER" id="PTHR11409:SF39">
    <property type="entry name" value="ADENOSINE DEAMINASE 2"/>
    <property type="match status" value="1"/>
</dbReference>
<keyword evidence="5" id="KW-0964">Secreted</keyword>
<dbReference type="OrthoDB" id="7202371at2759"/>
<evidence type="ECO:0000256" key="6">
    <source>
        <dbReference type="ARBA" id="ARBA00022723"/>
    </source>
</evidence>
<evidence type="ECO:0000256" key="8">
    <source>
        <dbReference type="ARBA" id="ARBA00022801"/>
    </source>
</evidence>
<name>A0A9W9WIH8_9EURO</name>
<evidence type="ECO:0000256" key="1">
    <source>
        <dbReference type="ARBA" id="ARBA00001947"/>
    </source>
</evidence>
<organism evidence="12 13">
    <name type="scientific">Penicillium desertorum</name>
    <dbReference type="NCBI Taxonomy" id="1303715"/>
    <lineage>
        <taxon>Eukaryota</taxon>
        <taxon>Fungi</taxon>
        <taxon>Dikarya</taxon>
        <taxon>Ascomycota</taxon>
        <taxon>Pezizomycotina</taxon>
        <taxon>Eurotiomycetes</taxon>
        <taxon>Eurotiomycetidae</taxon>
        <taxon>Eurotiales</taxon>
        <taxon>Aspergillaceae</taxon>
        <taxon>Penicillium</taxon>
    </lineage>
</organism>
<dbReference type="EMBL" id="JAPWDO010000006">
    <property type="protein sequence ID" value="KAJ5465570.1"/>
    <property type="molecule type" value="Genomic_DNA"/>
</dbReference>
<proteinExistence type="inferred from homology"/>
<dbReference type="GO" id="GO:0046103">
    <property type="term" value="P:inosine biosynthetic process"/>
    <property type="evidence" value="ECO:0007669"/>
    <property type="project" value="TreeGrafter"/>
</dbReference>
<comment type="cofactor">
    <cofactor evidence="1">
        <name>Zn(2+)</name>
        <dbReference type="ChEBI" id="CHEBI:29105"/>
    </cofactor>
</comment>
<evidence type="ECO:0000256" key="3">
    <source>
        <dbReference type="ARBA" id="ARBA00006083"/>
    </source>
</evidence>